<proteinExistence type="predicted"/>
<comment type="caution">
    <text evidence="1">The sequence shown here is derived from an EMBL/GenBank/DDBJ whole genome shotgun (WGS) entry which is preliminary data.</text>
</comment>
<name>A0A930UZJ5_9ACTN</name>
<organism evidence="1 2">
    <name type="scientific">Nocardioides acrostichi</name>
    <dbReference type="NCBI Taxonomy" id="2784339"/>
    <lineage>
        <taxon>Bacteria</taxon>
        <taxon>Bacillati</taxon>
        <taxon>Actinomycetota</taxon>
        <taxon>Actinomycetes</taxon>
        <taxon>Propionibacteriales</taxon>
        <taxon>Nocardioidaceae</taxon>
        <taxon>Nocardioides</taxon>
    </lineage>
</organism>
<reference evidence="1" key="1">
    <citation type="submission" date="2020-11" db="EMBL/GenBank/DDBJ databases">
        <title>Nocardioides sp. CBS4Y-1, whole genome shotgun sequence.</title>
        <authorList>
            <person name="Tuo L."/>
        </authorList>
    </citation>
    <scope>NUCLEOTIDE SEQUENCE</scope>
    <source>
        <strain evidence="1">CBS4Y-1</strain>
    </source>
</reference>
<gene>
    <name evidence="1" type="ORF">ISG29_02080</name>
</gene>
<accession>A0A930UZJ5</accession>
<evidence type="ECO:0000313" key="1">
    <source>
        <dbReference type="EMBL" id="MBF4160459.1"/>
    </source>
</evidence>
<keyword evidence="2" id="KW-1185">Reference proteome</keyword>
<dbReference type="EMBL" id="JADIVZ010000001">
    <property type="protein sequence ID" value="MBF4160459.1"/>
    <property type="molecule type" value="Genomic_DNA"/>
</dbReference>
<sequence length="577" mass="57549">MVAIVSSLLILVAAFAVDLGMQRVVRSDMQALADVVALDAARLLDGRTAGEVIDGDADHATLAGVVAASAARNSTTLGRVDGVTGTLVYLDTGAHGAAIPRRDATGALVAVPRGQIPDAVLVSASGTVDFAFASGDGSATRTALAEAVTSACFSVGSYAASVSPANATLFGNLLQPLLGNSVVTAVGYQGLASADVSLLDLLSAPSLGLGSVDDVLSAPQVSLGNLYLAAASALQKDGDTVSANLLNQAAVSAVAAATVDLGDLLGLTTANDAVLSTRVNVLDLLVGSAFLADGDHLVGIPNLQAGLSSVGVTNTDLSIIERPAVACADDEAQTAQVRLSSDAKLSLSVPIVKTGVIDLSLTGDDGKPNNEVAMHLAAELGGARARLDDVACDPDRFDATVTTDLTSLALTGRLRVSGSVKVDLTLAGVTLTGVNVPVSFAVDLSALTSSPAGATHAVSYAVPPQVYGTPISTGSSPALPYLSYVRDTASTTIGPVTVKILGINTVVPTDVLTAAVNPLLASALTAISGAVNPIVNPLVEKLNSTVGQLADGLGVTIAGADFQGLSAPQCNAPRLRG</sequence>
<protein>
    <submittedName>
        <fullName evidence="1">Uncharacterized protein</fullName>
    </submittedName>
</protein>
<dbReference type="Proteomes" id="UP000656804">
    <property type="component" value="Unassembled WGS sequence"/>
</dbReference>
<evidence type="ECO:0000313" key="2">
    <source>
        <dbReference type="Proteomes" id="UP000656804"/>
    </source>
</evidence>
<dbReference type="AlphaFoldDB" id="A0A930UZJ5"/>